<evidence type="ECO:0000259" key="3">
    <source>
        <dbReference type="PROSITE" id="PS50821"/>
    </source>
</evidence>
<feature type="domain" description="PAZ" evidence="3">
    <location>
        <begin position="337"/>
        <end position="439"/>
    </location>
</feature>
<feature type="region of interest" description="Disordered" evidence="2">
    <location>
        <begin position="1"/>
        <end position="151"/>
    </location>
</feature>
<evidence type="ECO:0000259" key="4">
    <source>
        <dbReference type="PROSITE" id="PS50822"/>
    </source>
</evidence>
<dbReference type="Gene3D" id="3.30.420.10">
    <property type="entry name" value="Ribonuclease H-like superfamily/Ribonuclease H"/>
    <property type="match status" value="1"/>
</dbReference>
<dbReference type="InterPro" id="IPR036085">
    <property type="entry name" value="PAZ_dom_sf"/>
</dbReference>
<dbReference type="PROSITE" id="PS50821">
    <property type="entry name" value="PAZ"/>
    <property type="match status" value="1"/>
</dbReference>
<dbReference type="EMBL" id="JN604938">
    <property type="protein sequence ID" value="AEX87969.1"/>
    <property type="molecule type" value="mRNA"/>
</dbReference>
<dbReference type="Gene3D" id="3.40.50.2300">
    <property type="match status" value="1"/>
</dbReference>
<feature type="domain" description="Piwi" evidence="4">
    <location>
        <begin position="599"/>
        <end position="895"/>
    </location>
</feature>
<feature type="compositionally biased region" description="Gly residues" evidence="2">
    <location>
        <begin position="31"/>
        <end position="73"/>
    </location>
</feature>
<dbReference type="GO" id="GO:0003723">
    <property type="term" value="F:RNA binding"/>
    <property type="evidence" value="ECO:0007669"/>
    <property type="project" value="InterPro"/>
</dbReference>
<sequence length="913" mass="104036">MERRNNNQGYNQTPGSGNYYQGNKGTQRQGGYQGTSGSGYQGGNTTGGYGGGNQSYGGQSQYGGGQSSAGYGGQQQRKPYQESYNKGSGGNYYNQGGSQQMNPESSSYNPQKKQFSQGGSSRPTTASSTSSHFDTRPRQNPMAKQSTKGGEVKLMTNQYRLNLGSELSFYQYDISIFPDAMSDSYIIQNILRSIRKRIESIFGLHVISGRSLYTMHNLEDTMVFETQFRNIDYKVTISQESKRYFSGKTLQSSKMEDHNVIFNLINIVIKQALRDTDLRQIGKQPRFFDISKAVSVEGSGLQACPGFRASAFNYSSGLALVLDNINKFLSNKSCLERIEEIMESEYIQDKKQKILDEFRFKSVIGNWGNKKAYIVMDVNFDKTPVTMSFLDHEGNKLTIADYFNQTYKLKITNKRQPLYMVKINGKECYIPPEFCSIDGVPQQIREDPMKMRTVLQACRKNPDQKFQAIQDFSKTLFNQKALKDWGLEIETKPITISSQILPMPTISLQSGGTSHCDERVLRKLPVQKAAKLKANRWVMVYDKRNYDNANNVFNMLQKASTTIGMIVEEPEWIELDNFNMADIFERQLQDYCKRNSEPSIVLLLIPQERQYKQYKNICYKQNIISQVLAARTVRKMNLSVATNVLKQMNSKLGGDLFNLQFSKELSLNTMLIGIDVCHAGQQSIVGFCASINKTMSQYYSEKICQKRGQEIVDKQLKESLKRAIVCFEDRHDSKPEHYIIYRDGVGDAMRRQVLQKEIAQIKDAINETYNLAKSKPYITVIIVNKRITQRFFVEDGNGNLQNPPSGCCIDDKIVENQDSNVEYDFYLVPQNATQGCVLPTHFYVAYNDSPVKKDIVEQLTFDLCHYYFNWAGPIKVPAPCMYAHKIAELYMNIGKDAPTKHFSQKVYESFHYL</sequence>
<dbReference type="SUPFAM" id="SSF53098">
    <property type="entry name" value="Ribonuclease H-like"/>
    <property type="match status" value="1"/>
</dbReference>
<dbReference type="PROSITE" id="PS50822">
    <property type="entry name" value="PIWI"/>
    <property type="match status" value="1"/>
</dbReference>
<dbReference type="InterPro" id="IPR036397">
    <property type="entry name" value="RNaseH_sf"/>
</dbReference>
<evidence type="ECO:0000256" key="1">
    <source>
        <dbReference type="RuleBase" id="RU361178"/>
    </source>
</evidence>
<dbReference type="AlphaFoldDB" id="H2DHA0"/>
<proteinExistence type="evidence at transcript level"/>
<dbReference type="Pfam" id="PF02170">
    <property type="entry name" value="PAZ"/>
    <property type="match status" value="1"/>
</dbReference>
<dbReference type="PANTHER" id="PTHR22891">
    <property type="entry name" value="EUKARYOTIC TRANSLATION INITIATION FACTOR 2C"/>
    <property type="match status" value="1"/>
</dbReference>
<dbReference type="CDD" id="cd04658">
    <property type="entry name" value="Piwi_piwi-like_Euk"/>
    <property type="match status" value="1"/>
</dbReference>
<reference evidence="5" key="1">
    <citation type="journal article" date="2012" name="Cell">
        <title>Piwi-Interacting RNAs Protect DNA against Loss during Oxytricha Genome Rearrangement.</title>
        <authorList>
            <person name="Fang W."/>
            <person name="Wang X."/>
            <person name="Brachi J.R."/>
            <person name="Nowacki M."/>
            <person name="Landweber L.F."/>
        </authorList>
    </citation>
    <scope>NUCLEOTIDE SEQUENCE</scope>
</reference>
<accession>H2DHA0</accession>
<dbReference type="Pfam" id="PF02171">
    <property type="entry name" value="Piwi"/>
    <property type="match status" value="1"/>
</dbReference>
<dbReference type="Gene3D" id="2.170.260.10">
    <property type="entry name" value="paz domain"/>
    <property type="match status" value="1"/>
</dbReference>
<organism evidence="5">
    <name type="scientific">Oxytricha trifallax</name>
    <name type="common">Sterkiella histriomuscorum</name>
    <dbReference type="NCBI Taxonomy" id="94289"/>
    <lineage>
        <taxon>Eukaryota</taxon>
        <taxon>Sar</taxon>
        <taxon>Alveolata</taxon>
        <taxon>Ciliophora</taxon>
        <taxon>Intramacronucleata</taxon>
        <taxon>Spirotrichea</taxon>
        <taxon>Stichotrichia</taxon>
        <taxon>Sporadotrichida</taxon>
        <taxon>Oxytrichidae</taxon>
        <taxon>Stylonychinae</taxon>
        <taxon>Sterkiella</taxon>
    </lineage>
</organism>
<protein>
    <submittedName>
        <fullName evidence="5">Otiwi7</fullName>
    </submittedName>
</protein>
<feature type="compositionally biased region" description="Polar residues" evidence="2">
    <location>
        <begin position="1"/>
        <end position="24"/>
    </location>
</feature>
<dbReference type="SMART" id="SM00950">
    <property type="entry name" value="Piwi"/>
    <property type="match status" value="1"/>
</dbReference>
<name>H2DHA0_OXYTR</name>
<comment type="similarity">
    <text evidence="1">Belongs to the argonaute family.</text>
</comment>
<evidence type="ECO:0000256" key="2">
    <source>
        <dbReference type="SAM" id="MobiDB-lite"/>
    </source>
</evidence>
<dbReference type="InterPro" id="IPR012337">
    <property type="entry name" value="RNaseH-like_sf"/>
</dbReference>
<dbReference type="InterPro" id="IPR003100">
    <property type="entry name" value="PAZ_dom"/>
</dbReference>
<dbReference type="SMART" id="SM00949">
    <property type="entry name" value="PAZ"/>
    <property type="match status" value="1"/>
</dbReference>
<feature type="compositionally biased region" description="Polar residues" evidence="2">
    <location>
        <begin position="101"/>
        <end position="119"/>
    </location>
</feature>
<dbReference type="InterPro" id="IPR003165">
    <property type="entry name" value="Piwi"/>
</dbReference>
<evidence type="ECO:0000313" key="5">
    <source>
        <dbReference type="EMBL" id="AEX87969.1"/>
    </source>
</evidence>
<feature type="compositionally biased region" description="Low complexity" evidence="2">
    <location>
        <begin position="120"/>
        <end position="131"/>
    </location>
</feature>
<feature type="compositionally biased region" description="Low complexity" evidence="2">
    <location>
        <begin position="83"/>
        <end position="100"/>
    </location>
</feature>
<dbReference type="SUPFAM" id="SSF101690">
    <property type="entry name" value="PAZ domain"/>
    <property type="match status" value="1"/>
</dbReference>